<dbReference type="InterPro" id="IPR033580">
    <property type="entry name" value="Nurim-like"/>
</dbReference>
<keyword evidence="3 8" id="KW-0812">Transmembrane</keyword>
<evidence type="ECO:0000256" key="3">
    <source>
        <dbReference type="ARBA" id="ARBA00022692"/>
    </source>
</evidence>
<protein>
    <recommendedName>
        <fullName evidence="7">Nuclear envelope membrane protein</fullName>
    </recommendedName>
    <alternativeName>
        <fullName evidence="6">Nuclear rim protein</fullName>
    </alternativeName>
</protein>
<keyword evidence="5 8" id="KW-0472">Membrane</keyword>
<evidence type="ECO:0000256" key="1">
    <source>
        <dbReference type="ARBA" id="ARBA00004473"/>
    </source>
</evidence>
<dbReference type="GO" id="GO:0005637">
    <property type="term" value="C:nuclear inner membrane"/>
    <property type="evidence" value="ECO:0007669"/>
    <property type="project" value="UniProtKB-SubCell"/>
</dbReference>
<gene>
    <name evidence="9" type="ORF">Ocin01_04773</name>
</gene>
<keyword evidence="10" id="KW-1185">Reference proteome</keyword>
<feature type="transmembrane region" description="Helical" evidence="8">
    <location>
        <begin position="115"/>
        <end position="134"/>
    </location>
</feature>
<comment type="caution">
    <text evidence="9">The sequence shown here is derived from an EMBL/GenBank/DDBJ whole genome shotgun (WGS) entry which is preliminary data.</text>
</comment>
<keyword evidence="4 8" id="KW-1133">Transmembrane helix</keyword>
<name>A0A1D2N9I9_ORCCI</name>
<evidence type="ECO:0000256" key="6">
    <source>
        <dbReference type="ARBA" id="ARBA00031700"/>
    </source>
</evidence>
<feature type="transmembrane region" description="Helical" evidence="8">
    <location>
        <begin position="204"/>
        <end position="236"/>
    </location>
</feature>
<evidence type="ECO:0000256" key="8">
    <source>
        <dbReference type="SAM" id="Phobius"/>
    </source>
</evidence>
<evidence type="ECO:0000313" key="10">
    <source>
        <dbReference type="Proteomes" id="UP000094527"/>
    </source>
</evidence>
<evidence type="ECO:0000256" key="5">
    <source>
        <dbReference type="ARBA" id="ARBA00023136"/>
    </source>
</evidence>
<dbReference type="PANTHER" id="PTHR31040">
    <property type="entry name" value="NURIM"/>
    <property type="match status" value="1"/>
</dbReference>
<comment type="subcellular location">
    <subcellularLocation>
        <location evidence="1">Nucleus inner membrane</location>
        <topology evidence="1">Multi-pass membrane protein</topology>
    </subcellularLocation>
</comment>
<dbReference type="OMA" id="PAIESIC"/>
<sequence length="266" mass="30960">MADEREKESEGFLPKVQRYSKLVLILVCWALLFAVVVLKALWFIGWPVDGTPIGILDWIKCLPNCQLSWDRVLKCLGNNVLLCALFVVQHTFLAERKLKETWFHQKFFIDWKVNGALYTLTTGIALYVLLKNWIVVPIYIWNFPAIESICTVIHVVSWFSLYGTMLMQDMPELIGLHQQVVFTNVSTSRKSSEFKSMLNKQRHLGLIPFTALISACPIMTLDRFLFLVFVLTYSYAMWRDPESFEYIREMSTRKRTRLSGVDGRED</sequence>
<feature type="transmembrane region" description="Helical" evidence="8">
    <location>
        <begin position="76"/>
        <end position="94"/>
    </location>
</feature>
<evidence type="ECO:0000313" key="9">
    <source>
        <dbReference type="EMBL" id="ODN01911.1"/>
    </source>
</evidence>
<reference evidence="9 10" key="1">
    <citation type="journal article" date="2016" name="Genome Biol. Evol.">
        <title>Gene Family Evolution Reflects Adaptation to Soil Environmental Stressors in the Genome of the Collembolan Orchesella cincta.</title>
        <authorList>
            <person name="Faddeeva-Vakhrusheva A."/>
            <person name="Derks M.F."/>
            <person name="Anvar S.Y."/>
            <person name="Agamennone V."/>
            <person name="Suring W."/>
            <person name="Smit S."/>
            <person name="van Straalen N.M."/>
            <person name="Roelofs D."/>
        </authorList>
    </citation>
    <scope>NUCLEOTIDE SEQUENCE [LARGE SCALE GENOMIC DNA]</scope>
    <source>
        <tissue evidence="9">Mixed pool</tissue>
    </source>
</reference>
<feature type="transmembrane region" description="Helical" evidence="8">
    <location>
        <begin position="140"/>
        <end position="161"/>
    </location>
</feature>
<dbReference type="EMBL" id="LJIJ01000134">
    <property type="protein sequence ID" value="ODN01911.1"/>
    <property type="molecule type" value="Genomic_DNA"/>
</dbReference>
<proteinExistence type="inferred from homology"/>
<organism evidence="9 10">
    <name type="scientific">Orchesella cincta</name>
    <name type="common">Springtail</name>
    <name type="synonym">Podura cincta</name>
    <dbReference type="NCBI Taxonomy" id="48709"/>
    <lineage>
        <taxon>Eukaryota</taxon>
        <taxon>Metazoa</taxon>
        <taxon>Ecdysozoa</taxon>
        <taxon>Arthropoda</taxon>
        <taxon>Hexapoda</taxon>
        <taxon>Collembola</taxon>
        <taxon>Entomobryomorpha</taxon>
        <taxon>Entomobryoidea</taxon>
        <taxon>Orchesellidae</taxon>
        <taxon>Orchesellinae</taxon>
        <taxon>Orchesella</taxon>
    </lineage>
</organism>
<accession>A0A1D2N9I9</accession>
<evidence type="ECO:0000256" key="2">
    <source>
        <dbReference type="ARBA" id="ARBA00010631"/>
    </source>
</evidence>
<evidence type="ECO:0000256" key="7">
    <source>
        <dbReference type="ARBA" id="ARBA00032957"/>
    </source>
</evidence>
<comment type="similarity">
    <text evidence="2">Belongs to the nurim family.</text>
</comment>
<dbReference type="STRING" id="48709.A0A1D2N9I9"/>
<dbReference type="AlphaFoldDB" id="A0A1D2N9I9"/>
<evidence type="ECO:0000256" key="4">
    <source>
        <dbReference type="ARBA" id="ARBA00022989"/>
    </source>
</evidence>
<dbReference type="Proteomes" id="UP000094527">
    <property type="component" value="Unassembled WGS sequence"/>
</dbReference>
<dbReference type="PANTHER" id="PTHR31040:SF1">
    <property type="entry name" value="NURIM"/>
    <property type="match status" value="1"/>
</dbReference>
<feature type="transmembrane region" description="Helical" evidence="8">
    <location>
        <begin position="21"/>
        <end position="44"/>
    </location>
</feature>
<dbReference type="OrthoDB" id="10050858at2759"/>